<protein>
    <submittedName>
        <fullName evidence="2">Uncharacterized protein</fullName>
    </submittedName>
</protein>
<evidence type="ECO:0000313" key="3">
    <source>
        <dbReference type="Proteomes" id="UP001161017"/>
    </source>
</evidence>
<evidence type="ECO:0000313" key="2">
    <source>
        <dbReference type="EMBL" id="MDI1488720.1"/>
    </source>
</evidence>
<name>A0AA43QQW0_9LECA</name>
<feature type="region of interest" description="Disordered" evidence="1">
    <location>
        <begin position="123"/>
        <end position="231"/>
    </location>
</feature>
<feature type="region of interest" description="Disordered" evidence="1">
    <location>
        <begin position="69"/>
        <end position="111"/>
    </location>
</feature>
<proteinExistence type="predicted"/>
<dbReference type="Proteomes" id="UP001161017">
    <property type="component" value="Unassembled WGS sequence"/>
</dbReference>
<reference evidence="2" key="1">
    <citation type="journal article" date="2023" name="Genome Biol. Evol.">
        <title>First Whole Genome Sequence and Flow Cytometry Genome Size Data for the Lichen-Forming Fungus Ramalina farinacea (Ascomycota).</title>
        <authorList>
            <person name="Llewellyn T."/>
            <person name="Mian S."/>
            <person name="Hill R."/>
            <person name="Leitch I.J."/>
            <person name="Gaya E."/>
        </authorList>
    </citation>
    <scope>NUCLEOTIDE SEQUENCE</scope>
    <source>
        <strain evidence="2">LIQ254RAFAR</strain>
    </source>
</reference>
<evidence type="ECO:0000256" key="1">
    <source>
        <dbReference type="SAM" id="MobiDB-lite"/>
    </source>
</evidence>
<sequence>MDLDAQYSHDIEQAIAISKESAKEEMDESQAIAESKALAAENKAAAPKIAVATVAQSGEDVEIFEGLPSKGSAKLPMKQRKAIKEPQALSGGNSSAELDRSDEEREESEEAAMMTVRSILSEGRAEASVGGPRPNDELSLTPGYVTISPRNTRQMGFLPDAPTTPRPVNGLPRPVEISSPSPAPMLADSEEVERLHELEEANHEMHEPQPPFREKPSKRRDYHSPMYIRDEDDNLYVDTYEDDEVTGRRRYTPAEYPNKRRLPGDEGFVWTNDADNRLRRERELMDFEEAEGRGSQAVREARECAMQ</sequence>
<gene>
    <name evidence="2" type="ORF">OHK93_007996</name>
</gene>
<comment type="caution">
    <text evidence="2">The sequence shown here is derived from an EMBL/GenBank/DDBJ whole genome shotgun (WGS) entry which is preliminary data.</text>
</comment>
<organism evidence="2 3">
    <name type="scientific">Ramalina farinacea</name>
    <dbReference type="NCBI Taxonomy" id="258253"/>
    <lineage>
        <taxon>Eukaryota</taxon>
        <taxon>Fungi</taxon>
        <taxon>Dikarya</taxon>
        <taxon>Ascomycota</taxon>
        <taxon>Pezizomycotina</taxon>
        <taxon>Lecanoromycetes</taxon>
        <taxon>OSLEUM clade</taxon>
        <taxon>Lecanoromycetidae</taxon>
        <taxon>Lecanorales</taxon>
        <taxon>Lecanorineae</taxon>
        <taxon>Ramalinaceae</taxon>
        <taxon>Ramalina</taxon>
    </lineage>
</organism>
<feature type="compositionally biased region" description="Basic and acidic residues" evidence="1">
    <location>
        <begin position="192"/>
        <end position="215"/>
    </location>
</feature>
<dbReference type="EMBL" id="JAPUFD010000008">
    <property type="protein sequence ID" value="MDI1488720.1"/>
    <property type="molecule type" value="Genomic_DNA"/>
</dbReference>
<dbReference type="AlphaFoldDB" id="A0AA43QQW0"/>
<keyword evidence="3" id="KW-1185">Reference proteome</keyword>
<accession>A0AA43QQW0</accession>